<protein>
    <submittedName>
        <fullName evidence="1">Uncharacterized protein</fullName>
    </submittedName>
</protein>
<proteinExistence type="predicted"/>
<sequence length="10" mass="1191">MSDINLERVD</sequence>
<reference evidence="1" key="1">
    <citation type="submission" date="2014-05" db="EMBL/GenBank/DDBJ databases">
        <authorList>
            <person name="Chronopoulou M."/>
        </authorList>
    </citation>
    <scope>NUCLEOTIDE SEQUENCE</scope>
    <source>
        <tissue evidence="1">Whole organism</tissue>
    </source>
</reference>
<dbReference type="EMBL" id="HACA01000402">
    <property type="protein sequence ID" value="CDW17763.1"/>
    <property type="molecule type" value="Transcribed_RNA"/>
</dbReference>
<evidence type="ECO:0000313" key="1">
    <source>
        <dbReference type="EMBL" id="CDW17763.1"/>
    </source>
</evidence>
<organism evidence="1">
    <name type="scientific">Lepeophtheirus salmonis</name>
    <name type="common">Salmon louse</name>
    <name type="synonym">Caligus salmonis</name>
    <dbReference type="NCBI Taxonomy" id="72036"/>
    <lineage>
        <taxon>Eukaryota</taxon>
        <taxon>Metazoa</taxon>
        <taxon>Ecdysozoa</taxon>
        <taxon>Arthropoda</taxon>
        <taxon>Crustacea</taxon>
        <taxon>Multicrustacea</taxon>
        <taxon>Hexanauplia</taxon>
        <taxon>Copepoda</taxon>
        <taxon>Siphonostomatoida</taxon>
        <taxon>Caligidae</taxon>
        <taxon>Lepeophtheirus</taxon>
    </lineage>
</organism>
<name>A0A0K2SVG4_LEPSM</name>
<accession>A0A0K2SVG4</accession>